<gene>
    <name evidence="4" type="ORF">AA0117_g1528</name>
</gene>
<feature type="compositionally biased region" description="Basic and acidic residues" evidence="1">
    <location>
        <begin position="644"/>
        <end position="666"/>
    </location>
</feature>
<evidence type="ECO:0000313" key="5">
    <source>
        <dbReference type="Proteomes" id="UP000291422"/>
    </source>
</evidence>
<feature type="domain" description="Heterokaryon incompatibility" evidence="3">
    <location>
        <begin position="45"/>
        <end position="185"/>
    </location>
</feature>
<dbReference type="Pfam" id="PF06985">
    <property type="entry name" value="HET"/>
    <property type="match status" value="1"/>
</dbReference>
<name>A0A4Q4NVE2_ALTAL</name>
<accession>A0A4Q4NVE2</accession>
<dbReference type="InterPro" id="IPR004875">
    <property type="entry name" value="DDE_SF_endonuclease_dom"/>
</dbReference>
<feature type="region of interest" description="Disordered" evidence="1">
    <location>
        <begin position="622"/>
        <end position="676"/>
    </location>
</feature>
<dbReference type="Pfam" id="PF03184">
    <property type="entry name" value="DDE_1"/>
    <property type="match status" value="1"/>
</dbReference>
<dbReference type="PANTHER" id="PTHR24148">
    <property type="entry name" value="ANKYRIN REPEAT DOMAIN-CONTAINING PROTEIN 39 HOMOLOG-RELATED"/>
    <property type="match status" value="1"/>
</dbReference>
<sequence>MSIPFQYQPIDQQSTSLRLIRLQKEKSPDGYVRCNIRHASTEASYVCLSYVWGDDDECYTILINGKSFEVRHNLHRFLIQARRSTYLSRMWIWIDALCINQNDSSERNHQVQQMGLIFSRARNVMSWLGDERHIARFLLHVRRRAFHEYHTQDSRKTVLERPGQPPGFHYFCVAEYWNRAWITQEIALARRITLMAANIELDGSLYPVLSEWGEGYLARLEHLRPKNTTKWKGRSLVYLMDKFKLKESRIRRDRVYSLLALCGDGKDLQVDYDATDQTVAKDILRCCKQSFCLCTVNTVAFILQLHPRDRDDIAWNSGLQPFAFKLIEETKAKYGICDEDVYNFDEAGFMMGKITTQLVVTGSERRGKPKSIQPGNREWVTAIAAINAAGWSVPPFLIFAGRYHLSAWYEEKDIPRDWAIATRIIGARRLLVLDGHESHHSLAFQELCKENNIYMLCMPPHSSHLLQPLNVGCFSPLKRAYSREVESLIRHHINHITKLEFLPAFKAAFDRAFTPSNICSAFRGAGLVPLQLDAVLSKLDVQLRTPTPAALAEAPWEARTPSNVRELEAQSTLIRNLVRQHKSSSPASITEAINQLKKGAEVMMLSAELMRDRITSLERANEAASARKQRKKKRIQKRGTLTKGEGEDILAQREVEQQISREERPGGARSGLSRQALARCTRCRETGHNLRTCKKDI</sequence>
<dbReference type="InterPro" id="IPR010730">
    <property type="entry name" value="HET"/>
</dbReference>
<evidence type="ECO:0000256" key="1">
    <source>
        <dbReference type="SAM" id="MobiDB-lite"/>
    </source>
</evidence>
<dbReference type="GO" id="GO:0003676">
    <property type="term" value="F:nucleic acid binding"/>
    <property type="evidence" value="ECO:0007669"/>
    <property type="project" value="InterPro"/>
</dbReference>
<evidence type="ECO:0000313" key="4">
    <source>
        <dbReference type="EMBL" id="RYN84209.1"/>
    </source>
</evidence>
<dbReference type="PANTHER" id="PTHR24148:SF73">
    <property type="entry name" value="HET DOMAIN PROTEIN (AFU_ORTHOLOGUE AFUA_8G01020)"/>
    <property type="match status" value="1"/>
</dbReference>
<dbReference type="InterPro" id="IPR036397">
    <property type="entry name" value="RNaseH_sf"/>
</dbReference>
<reference evidence="5" key="1">
    <citation type="journal article" date="2019" name="bioRxiv">
        <title>Genomics, evolutionary history and diagnostics of the Alternaria alternata species group including apple and Asian pear pathotypes.</title>
        <authorList>
            <person name="Armitage A.D."/>
            <person name="Cockerton H.M."/>
            <person name="Sreenivasaprasad S."/>
            <person name="Woodhall J.W."/>
            <person name="Lane C.R."/>
            <person name="Harrison R.J."/>
            <person name="Clarkson J.P."/>
        </authorList>
    </citation>
    <scope>NUCLEOTIDE SEQUENCE [LARGE SCALE GENOMIC DNA]</scope>
    <source>
        <strain evidence="5">FERA 1177</strain>
    </source>
</reference>
<feature type="domain" description="DDE-1" evidence="2">
    <location>
        <begin position="425"/>
        <end position="522"/>
    </location>
</feature>
<dbReference type="EMBL" id="PDXD01000001">
    <property type="protein sequence ID" value="RYN84209.1"/>
    <property type="molecule type" value="Genomic_DNA"/>
</dbReference>
<proteinExistence type="predicted"/>
<protein>
    <recommendedName>
        <fullName evidence="6">Heterokaryon incompatibility domain-containing protein</fullName>
    </recommendedName>
</protein>
<dbReference type="VEuPathDB" id="FungiDB:CC77DRAFT_948688"/>
<dbReference type="InterPro" id="IPR052895">
    <property type="entry name" value="HetReg/Transcr_Mod"/>
</dbReference>
<evidence type="ECO:0000259" key="2">
    <source>
        <dbReference type="Pfam" id="PF03184"/>
    </source>
</evidence>
<evidence type="ECO:0008006" key="6">
    <source>
        <dbReference type="Google" id="ProtNLM"/>
    </source>
</evidence>
<comment type="caution">
    <text evidence="4">The sequence shown here is derived from an EMBL/GenBank/DDBJ whole genome shotgun (WGS) entry which is preliminary data.</text>
</comment>
<dbReference type="Proteomes" id="UP000291422">
    <property type="component" value="Unassembled WGS sequence"/>
</dbReference>
<dbReference type="Gene3D" id="3.30.420.10">
    <property type="entry name" value="Ribonuclease H-like superfamily/Ribonuclease H"/>
    <property type="match status" value="1"/>
</dbReference>
<dbReference type="AlphaFoldDB" id="A0A4Q4NVE2"/>
<evidence type="ECO:0000259" key="3">
    <source>
        <dbReference type="Pfam" id="PF06985"/>
    </source>
</evidence>
<feature type="compositionally biased region" description="Basic residues" evidence="1">
    <location>
        <begin position="627"/>
        <end position="637"/>
    </location>
</feature>
<organism evidence="4 5">
    <name type="scientific">Alternaria alternata</name>
    <name type="common">Alternaria rot fungus</name>
    <name type="synonym">Torula alternata</name>
    <dbReference type="NCBI Taxonomy" id="5599"/>
    <lineage>
        <taxon>Eukaryota</taxon>
        <taxon>Fungi</taxon>
        <taxon>Dikarya</taxon>
        <taxon>Ascomycota</taxon>
        <taxon>Pezizomycotina</taxon>
        <taxon>Dothideomycetes</taxon>
        <taxon>Pleosporomycetidae</taxon>
        <taxon>Pleosporales</taxon>
        <taxon>Pleosporineae</taxon>
        <taxon>Pleosporaceae</taxon>
        <taxon>Alternaria</taxon>
        <taxon>Alternaria sect. Alternaria</taxon>
        <taxon>Alternaria alternata complex</taxon>
    </lineage>
</organism>